<dbReference type="SUPFAM" id="SSF50494">
    <property type="entry name" value="Trypsin-like serine proteases"/>
    <property type="match status" value="1"/>
</dbReference>
<dbReference type="InterPro" id="IPR043504">
    <property type="entry name" value="Peptidase_S1_PA_chymotrypsin"/>
</dbReference>
<dbReference type="InterPro" id="IPR033116">
    <property type="entry name" value="TRYPSIN_SER"/>
</dbReference>
<dbReference type="Gene3D" id="2.40.10.10">
    <property type="entry name" value="Trypsin-like serine proteases"/>
    <property type="match status" value="2"/>
</dbReference>
<dbReference type="InterPro" id="IPR009003">
    <property type="entry name" value="Peptidase_S1_PA"/>
</dbReference>
<dbReference type="PROSITE" id="PS00134">
    <property type="entry name" value="TRYPSIN_HIS"/>
    <property type="match status" value="1"/>
</dbReference>
<sequence length="257" mass="27797">MAVDSQSKIQNDWLHSSVSQGAFLDDKIVGGEQVSIDTFPYQVSLQYYGKHICGGTILNPQHIVTAAHCTNGLRARYFTVRAGSSEHVRGGQLVQVDRIHQHPLYNTQPLDYDVTVLKLKKPLIMGNGVMAVNLVPADTALTPGTVGFISGWGYQQEGGQVSDRLYAVGVPIIDKDSCRKIYGNTNNVITERMICAGYNEGGKDSCQGDSGGPFVANGNLIGIVSWGYGCARVGIPGVYTNVADENISRFIRLLANF</sequence>
<dbReference type="PANTHER" id="PTHR24276:SF91">
    <property type="entry name" value="AT26814P-RELATED"/>
    <property type="match status" value="1"/>
</dbReference>
<evidence type="ECO:0000256" key="5">
    <source>
        <dbReference type="ARBA" id="ARBA00023157"/>
    </source>
</evidence>
<dbReference type="InterPro" id="IPR001314">
    <property type="entry name" value="Peptidase_S1A"/>
</dbReference>
<keyword evidence="2 6" id="KW-0645">Protease</keyword>
<keyword evidence="4 6" id="KW-0720">Serine protease</keyword>
<evidence type="ECO:0000313" key="9">
    <source>
        <dbReference type="RefSeq" id="XP_017773878.1"/>
    </source>
</evidence>
<evidence type="ECO:0000259" key="7">
    <source>
        <dbReference type="PROSITE" id="PS50240"/>
    </source>
</evidence>
<dbReference type="CDD" id="cd00190">
    <property type="entry name" value="Tryp_SPc"/>
    <property type="match status" value="1"/>
</dbReference>
<proteinExistence type="inferred from homology"/>
<evidence type="ECO:0000256" key="1">
    <source>
        <dbReference type="ARBA" id="ARBA00007664"/>
    </source>
</evidence>
<gene>
    <name evidence="9" type="primary">LOC108560721</name>
</gene>
<name>A0ABM1MH28_NICVS</name>
<dbReference type="Pfam" id="PF00089">
    <property type="entry name" value="Trypsin"/>
    <property type="match status" value="1"/>
</dbReference>
<keyword evidence="8" id="KW-1185">Reference proteome</keyword>
<evidence type="ECO:0000256" key="4">
    <source>
        <dbReference type="ARBA" id="ARBA00022825"/>
    </source>
</evidence>
<evidence type="ECO:0000256" key="3">
    <source>
        <dbReference type="ARBA" id="ARBA00022801"/>
    </source>
</evidence>
<dbReference type="RefSeq" id="XP_017773878.1">
    <property type="nucleotide sequence ID" value="XM_017918389.1"/>
</dbReference>
<evidence type="ECO:0000313" key="8">
    <source>
        <dbReference type="Proteomes" id="UP000695000"/>
    </source>
</evidence>
<protein>
    <submittedName>
        <fullName evidence="9">Trypsin-7-like</fullName>
    </submittedName>
</protein>
<keyword evidence="3 6" id="KW-0378">Hydrolase</keyword>
<dbReference type="InterPro" id="IPR001254">
    <property type="entry name" value="Trypsin_dom"/>
</dbReference>
<evidence type="ECO:0000256" key="6">
    <source>
        <dbReference type="RuleBase" id="RU363034"/>
    </source>
</evidence>
<reference evidence="9" key="1">
    <citation type="submission" date="2025-08" db="UniProtKB">
        <authorList>
            <consortium name="RefSeq"/>
        </authorList>
    </citation>
    <scope>IDENTIFICATION</scope>
    <source>
        <tissue evidence="9">Whole Larva</tissue>
    </source>
</reference>
<dbReference type="SMART" id="SM00020">
    <property type="entry name" value="Tryp_SPc"/>
    <property type="match status" value="1"/>
</dbReference>
<dbReference type="PROSITE" id="PS50240">
    <property type="entry name" value="TRYPSIN_DOM"/>
    <property type="match status" value="1"/>
</dbReference>
<dbReference type="PRINTS" id="PR00722">
    <property type="entry name" value="CHYMOTRYPSIN"/>
</dbReference>
<comment type="similarity">
    <text evidence="1">Belongs to the peptidase S1 family.</text>
</comment>
<organism evidence="8 9">
    <name type="scientific">Nicrophorus vespilloides</name>
    <name type="common">Boreal carrion beetle</name>
    <dbReference type="NCBI Taxonomy" id="110193"/>
    <lineage>
        <taxon>Eukaryota</taxon>
        <taxon>Metazoa</taxon>
        <taxon>Ecdysozoa</taxon>
        <taxon>Arthropoda</taxon>
        <taxon>Hexapoda</taxon>
        <taxon>Insecta</taxon>
        <taxon>Pterygota</taxon>
        <taxon>Neoptera</taxon>
        <taxon>Endopterygota</taxon>
        <taxon>Coleoptera</taxon>
        <taxon>Polyphaga</taxon>
        <taxon>Staphyliniformia</taxon>
        <taxon>Silphidae</taxon>
        <taxon>Nicrophorinae</taxon>
        <taxon>Nicrophorus</taxon>
    </lineage>
</organism>
<keyword evidence="5" id="KW-1015">Disulfide bond</keyword>
<dbReference type="InterPro" id="IPR018114">
    <property type="entry name" value="TRYPSIN_HIS"/>
</dbReference>
<dbReference type="Proteomes" id="UP000695000">
    <property type="component" value="Unplaced"/>
</dbReference>
<feature type="domain" description="Peptidase S1" evidence="7">
    <location>
        <begin position="28"/>
        <end position="257"/>
    </location>
</feature>
<dbReference type="GeneID" id="108560721"/>
<dbReference type="PANTHER" id="PTHR24276">
    <property type="entry name" value="POLYSERASE-RELATED"/>
    <property type="match status" value="1"/>
</dbReference>
<dbReference type="PROSITE" id="PS00135">
    <property type="entry name" value="TRYPSIN_SER"/>
    <property type="match status" value="1"/>
</dbReference>
<dbReference type="InterPro" id="IPR050430">
    <property type="entry name" value="Peptidase_S1"/>
</dbReference>
<evidence type="ECO:0000256" key="2">
    <source>
        <dbReference type="ARBA" id="ARBA00022670"/>
    </source>
</evidence>
<accession>A0ABM1MH28</accession>